<accession>A0A328B8J1</accession>
<keyword evidence="2" id="KW-1185">Reference proteome</keyword>
<evidence type="ECO:0000313" key="2">
    <source>
        <dbReference type="Proteomes" id="UP000249524"/>
    </source>
</evidence>
<dbReference type="Proteomes" id="UP000249524">
    <property type="component" value="Unassembled WGS sequence"/>
</dbReference>
<protein>
    <submittedName>
        <fullName evidence="1">Uncharacterized protein</fullName>
    </submittedName>
</protein>
<sequence length="97" mass="10719">MNDPGLGSRLHHLMGRAEALAEIADLLDRDHAALVALVERLKHLADDPKRQISDLFEGLSTQKRTLVGRLADLRDETVGEVSLLRAELVLGRFDEAP</sequence>
<name>A0A328B8J1_9CAUL</name>
<dbReference type="EMBL" id="QFYS01000007">
    <property type="protein sequence ID" value="RAK63672.1"/>
    <property type="molecule type" value="Genomic_DNA"/>
</dbReference>
<gene>
    <name evidence="1" type="ORF">DJ019_15560</name>
</gene>
<organism evidence="1 2">
    <name type="scientific">Phenylobacterium kunshanense</name>
    <dbReference type="NCBI Taxonomy" id="1445034"/>
    <lineage>
        <taxon>Bacteria</taxon>
        <taxon>Pseudomonadati</taxon>
        <taxon>Pseudomonadota</taxon>
        <taxon>Alphaproteobacteria</taxon>
        <taxon>Caulobacterales</taxon>
        <taxon>Caulobacteraceae</taxon>
        <taxon>Phenylobacterium</taxon>
    </lineage>
</organism>
<dbReference type="RefSeq" id="WP_111276982.1">
    <property type="nucleotide sequence ID" value="NZ_QFYS01000007.1"/>
</dbReference>
<dbReference type="AlphaFoldDB" id="A0A328B8J1"/>
<comment type="caution">
    <text evidence="1">The sequence shown here is derived from an EMBL/GenBank/DDBJ whole genome shotgun (WGS) entry which is preliminary data.</text>
</comment>
<evidence type="ECO:0000313" key="1">
    <source>
        <dbReference type="EMBL" id="RAK63672.1"/>
    </source>
</evidence>
<proteinExistence type="predicted"/>
<reference evidence="1 2" key="1">
    <citation type="submission" date="2018-05" db="EMBL/GenBank/DDBJ databases">
        <authorList>
            <person name="Lanie J.A."/>
            <person name="Ng W.-L."/>
            <person name="Kazmierczak K.M."/>
            <person name="Andrzejewski T.M."/>
            <person name="Davidsen T.M."/>
            <person name="Wayne K.J."/>
            <person name="Tettelin H."/>
            <person name="Glass J.I."/>
            <person name="Rusch D."/>
            <person name="Podicherti R."/>
            <person name="Tsui H.-C.T."/>
            <person name="Winkler M.E."/>
        </authorList>
    </citation>
    <scope>NUCLEOTIDE SEQUENCE [LARGE SCALE GENOMIC DNA]</scope>
    <source>
        <strain evidence="1 2">BUT-10</strain>
    </source>
</reference>